<accession>A0A1I1J110</accession>
<dbReference type="EMBL" id="FOLE01000005">
    <property type="protein sequence ID" value="SFC41811.1"/>
    <property type="molecule type" value="Genomic_DNA"/>
</dbReference>
<dbReference type="SUPFAM" id="SSF69118">
    <property type="entry name" value="AhpD-like"/>
    <property type="match status" value="1"/>
</dbReference>
<dbReference type="PANTHER" id="PTHR34846">
    <property type="entry name" value="4-CARBOXYMUCONOLACTONE DECARBOXYLASE FAMILY PROTEIN (AFU_ORTHOLOGUE AFUA_6G11590)"/>
    <property type="match status" value="1"/>
</dbReference>
<gene>
    <name evidence="3" type="ORF">SAMN05421780_105152</name>
</gene>
<dbReference type="OrthoDB" id="9801997at2"/>
<protein>
    <submittedName>
        <fullName evidence="3">Carboxymuconolactone decarboxylase family protein</fullName>
    </submittedName>
</protein>
<feature type="coiled-coil region" evidence="1">
    <location>
        <begin position="81"/>
        <end position="108"/>
    </location>
</feature>
<keyword evidence="4" id="KW-1185">Reference proteome</keyword>
<dbReference type="Gene3D" id="1.20.1290.10">
    <property type="entry name" value="AhpD-like"/>
    <property type="match status" value="1"/>
</dbReference>
<feature type="domain" description="Carboxymuconolactone decarboxylase-like" evidence="2">
    <location>
        <begin position="20"/>
        <end position="93"/>
    </location>
</feature>
<keyword evidence="1" id="KW-0175">Coiled coil</keyword>
<evidence type="ECO:0000259" key="2">
    <source>
        <dbReference type="Pfam" id="PF02627"/>
    </source>
</evidence>
<name>A0A1I1J110_9BACT</name>
<evidence type="ECO:0000313" key="3">
    <source>
        <dbReference type="EMBL" id="SFC41811.1"/>
    </source>
</evidence>
<dbReference type="PANTHER" id="PTHR34846:SF5">
    <property type="entry name" value="CARBOXYMUCONOLACTONE DECARBOXYLASE-LIKE DOMAIN-CONTAINING PROTEIN"/>
    <property type="match status" value="1"/>
</dbReference>
<sequence length="151" mass="17225">MVSRMKNPALVLGVNSAIQTMMGSIYQSGISFELLEYVGLRVGQINNCELCIGEAIVKAKDNPVTRDRIEHVLSWRDSKLFNESEQAALELTEAITRLENKYESVSDELWLKVETHFGEKEKAALVLFISVMNMFTRLNVATRQLMPEWEQ</sequence>
<dbReference type="Pfam" id="PF02627">
    <property type="entry name" value="CMD"/>
    <property type="match status" value="1"/>
</dbReference>
<dbReference type="AlphaFoldDB" id="A0A1I1J110"/>
<dbReference type="GO" id="GO:0051920">
    <property type="term" value="F:peroxiredoxin activity"/>
    <property type="evidence" value="ECO:0007669"/>
    <property type="project" value="InterPro"/>
</dbReference>
<evidence type="ECO:0000313" key="4">
    <source>
        <dbReference type="Proteomes" id="UP000199514"/>
    </source>
</evidence>
<proteinExistence type="predicted"/>
<dbReference type="InterPro" id="IPR029032">
    <property type="entry name" value="AhpD-like"/>
</dbReference>
<dbReference type="Proteomes" id="UP000199514">
    <property type="component" value="Unassembled WGS sequence"/>
</dbReference>
<reference evidence="3 4" key="1">
    <citation type="submission" date="2016-10" db="EMBL/GenBank/DDBJ databases">
        <authorList>
            <person name="de Groot N.N."/>
        </authorList>
    </citation>
    <scope>NUCLEOTIDE SEQUENCE [LARGE SCALE GENOMIC DNA]</scope>
    <source>
        <strain evidence="3 4">DSM 6793</strain>
    </source>
</reference>
<dbReference type="STRING" id="927664.SAMN05421780_105152"/>
<dbReference type="InterPro" id="IPR003779">
    <property type="entry name" value="CMD-like"/>
</dbReference>
<evidence type="ECO:0000256" key="1">
    <source>
        <dbReference type="SAM" id="Coils"/>
    </source>
</evidence>
<organism evidence="3 4">
    <name type="scientific">Flexibacter flexilis DSM 6793</name>
    <dbReference type="NCBI Taxonomy" id="927664"/>
    <lineage>
        <taxon>Bacteria</taxon>
        <taxon>Pseudomonadati</taxon>
        <taxon>Bacteroidota</taxon>
        <taxon>Cytophagia</taxon>
        <taxon>Cytophagales</taxon>
        <taxon>Flexibacteraceae</taxon>
        <taxon>Flexibacter</taxon>
    </lineage>
</organism>